<dbReference type="RefSeq" id="WP_282593005.1">
    <property type="nucleotide sequence ID" value="NZ_JAPAAF010000036.1"/>
</dbReference>
<organism evidence="1 2">
    <name type="scientific">Gaoshiqia sediminis</name>
    <dbReference type="NCBI Taxonomy" id="2986998"/>
    <lineage>
        <taxon>Bacteria</taxon>
        <taxon>Pseudomonadati</taxon>
        <taxon>Bacteroidota</taxon>
        <taxon>Bacteroidia</taxon>
        <taxon>Marinilabiliales</taxon>
        <taxon>Prolixibacteraceae</taxon>
        <taxon>Gaoshiqia</taxon>
    </lineage>
</organism>
<gene>
    <name evidence="1" type="ORF">N2K84_16860</name>
</gene>
<name>A0AA42CAX2_9BACT</name>
<dbReference type="EMBL" id="JAPAAF010000036">
    <property type="protein sequence ID" value="MCW0484412.1"/>
    <property type="molecule type" value="Genomic_DNA"/>
</dbReference>
<protein>
    <submittedName>
        <fullName evidence="1">Uncharacterized protein</fullName>
    </submittedName>
</protein>
<evidence type="ECO:0000313" key="1">
    <source>
        <dbReference type="EMBL" id="MCW0484412.1"/>
    </source>
</evidence>
<dbReference type="AlphaFoldDB" id="A0AA42CAX2"/>
<keyword evidence="2" id="KW-1185">Reference proteome</keyword>
<accession>A0AA42CAX2</accession>
<dbReference type="Proteomes" id="UP001163821">
    <property type="component" value="Unassembled WGS sequence"/>
</dbReference>
<evidence type="ECO:0000313" key="2">
    <source>
        <dbReference type="Proteomes" id="UP001163821"/>
    </source>
</evidence>
<sequence>MELKNAIQVFGTLTKQEPVFTIDEKVLPGTLVFEALAPFPGYYNDGPDATKPIYMYPALAQQYTLMDVLKATEKVEKVFHETFDAGKGVIQVYDLSYQVLRIRHLNRYDLIGQLQQAYEEHGILFLKKHKKYMEESVQINLEKFFNLTPLDEGIYLDNKEDYHAYLELPKEHSWKEFNELTDRVKYNWEESKFDAAMGAFYYQDRLHDFVRIYSNKLDLEYLKCLRKLYLEKIK</sequence>
<proteinExistence type="predicted"/>
<comment type="caution">
    <text evidence="1">The sequence shown here is derived from an EMBL/GenBank/DDBJ whole genome shotgun (WGS) entry which is preliminary data.</text>
</comment>
<reference evidence="1" key="1">
    <citation type="submission" date="2022-10" db="EMBL/GenBank/DDBJ databases">
        <title>Gaoshiqiia sediminis gen. nov., sp. nov., isolated from coastal sediment.</title>
        <authorList>
            <person name="Yu W.X."/>
            <person name="Mu D.S."/>
            <person name="Du J.Z."/>
            <person name="Liang Y.Q."/>
        </authorList>
    </citation>
    <scope>NUCLEOTIDE SEQUENCE</scope>
    <source>
        <strain evidence="1">A06</strain>
    </source>
</reference>